<dbReference type="AlphaFoldDB" id="L8JIY6"/>
<keyword evidence="1" id="KW-0812">Transmembrane</keyword>
<dbReference type="Proteomes" id="UP000011135">
    <property type="component" value="Unassembled WGS sequence"/>
</dbReference>
<comment type="caution">
    <text evidence="2">The sequence shown here is derived from an EMBL/GenBank/DDBJ whole genome shotgun (WGS) entry which is preliminary data.</text>
</comment>
<keyword evidence="1" id="KW-0472">Membrane</keyword>
<feature type="transmembrane region" description="Helical" evidence="1">
    <location>
        <begin position="28"/>
        <end position="48"/>
    </location>
</feature>
<keyword evidence="1" id="KW-1133">Transmembrane helix</keyword>
<sequence>MKLYSLIGKLINQEKYLEFFRKSKKINLVLMGLIPLFLIIQLMLQNWTFTNNKMLFWGVLANVFTILEYINYYHTQLMMDNKYDIEYLIRNKKLKRASLAKDLMENKI</sequence>
<proteinExistence type="predicted"/>
<evidence type="ECO:0008006" key="4">
    <source>
        <dbReference type="Google" id="ProtNLM"/>
    </source>
</evidence>
<reference evidence="2 3" key="1">
    <citation type="submission" date="2012-12" db="EMBL/GenBank/DDBJ databases">
        <title>Genome assembly of Fulvivirga imtechensis AK7.</title>
        <authorList>
            <person name="Nupur N."/>
            <person name="Khatri I."/>
            <person name="Kumar R."/>
            <person name="Subramanian S."/>
            <person name="Pinnaka A."/>
        </authorList>
    </citation>
    <scope>NUCLEOTIDE SEQUENCE [LARGE SCALE GENOMIC DNA]</scope>
    <source>
        <strain evidence="2 3">AK7</strain>
    </source>
</reference>
<keyword evidence="3" id="KW-1185">Reference proteome</keyword>
<evidence type="ECO:0000256" key="1">
    <source>
        <dbReference type="SAM" id="Phobius"/>
    </source>
</evidence>
<feature type="transmembrane region" description="Helical" evidence="1">
    <location>
        <begin position="54"/>
        <end position="73"/>
    </location>
</feature>
<accession>L8JIY6</accession>
<dbReference type="RefSeq" id="WP_009583524.1">
    <property type="nucleotide sequence ID" value="NZ_AMZN01000129.1"/>
</dbReference>
<dbReference type="eggNOG" id="ENOG5032VTI">
    <property type="taxonomic scope" value="Bacteria"/>
</dbReference>
<dbReference type="OrthoDB" id="4826010at2"/>
<dbReference type="EMBL" id="AMZN01000129">
    <property type="protein sequence ID" value="ELR68208.1"/>
    <property type="molecule type" value="Genomic_DNA"/>
</dbReference>
<protein>
    <recommendedName>
        <fullName evidence="4">2TM domain-containing protein</fullName>
    </recommendedName>
</protein>
<organism evidence="2 3">
    <name type="scientific">Fulvivirga imtechensis AK7</name>
    <dbReference type="NCBI Taxonomy" id="1237149"/>
    <lineage>
        <taxon>Bacteria</taxon>
        <taxon>Pseudomonadati</taxon>
        <taxon>Bacteroidota</taxon>
        <taxon>Cytophagia</taxon>
        <taxon>Cytophagales</taxon>
        <taxon>Fulvivirgaceae</taxon>
        <taxon>Fulvivirga</taxon>
    </lineage>
</organism>
<evidence type="ECO:0000313" key="2">
    <source>
        <dbReference type="EMBL" id="ELR68208.1"/>
    </source>
</evidence>
<gene>
    <name evidence="2" type="ORF">C900_00623</name>
</gene>
<evidence type="ECO:0000313" key="3">
    <source>
        <dbReference type="Proteomes" id="UP000011135"/>
    </source>
</evidence>
<name>L8JIY6_9BACT</name>